<reference evidence="2 3" key="1">
    <citation type="journal article" date="2020" name="Pathogens">
        <title>First Whole Genome Sequence of Anaplasma platys, an Obligate Intracellular Rickettsial Pathogen of Dogs.</title>
        <authorList>
            <person name="Llanes A."/>
            <person name="Rajeev S."/>
        </authorList>
    </citation>
    <scope>NUCLEOTIDE SEQUENCE [LARGE SCALE GENOMIC DNA]</scope>
    <source>
        <strain evidence="2 3">S3</strain>
    </source>
</reference>
<dbReference type="Gene3D" id="1.10.260.40">
    <property type="entry name" value="lambda repressor-like DNA-binding domains"/>
    <property type="match status" value="1"/>
</dbReference>
<dbReference type="KEGG" id="aplt:ANPL_02000"/>
<dbReference type="SMART" id="SM00530">
    <property type="entry name" value="HTH_XRE"/>
    <property type="match status" value="1"/>
</dbReference>
<evidence type="ECO:0000313" key="3">
    <source>
        <dbReference type="Proteomes" id="UP000500930"/>
    </source>
</evidence>
<feature type="domain" description="HTH cro/C1-type" evidence="1">
    <location>
        <begin position="83"/>
        <end position="144"/>
    </location>
</feature>
<dbReference type="AlphaFoldDB" id="A0A858PYL4"/>
<dbReference type="InterPro" id="IPR039554">
    <property type="entry name" value="HigA2-like_HTH"/>
</dbReference>
<keyword evidence="3" id="KW-1185">Reference proteome</keyword>
<accession>A0A858PYL4</accession>
<gene>
    <name evidence="2" type="ORF">ANPL_02000</name>
</gene>
<evidence type="ECO:0000313" key="2">
    <source>
        <dbReference type="EMBL" id="QJC27662.1"/>
    </source>
</evidence>
<dbReference type="InterPro" id="IPR001387">
    <property type="entry name" value="Cro/C1-type_HTH"/>
</dbReference>
<proteinExistence type="predicted"/>
<name>A0A858PYL4_9RICK</name>
<dbReference type="CDD" id="cd00093">
    <property type="entry name" value="HTH_XRE"/>
    <property type="match status" value="1"/>
</dbReference>
<dbReference type="GO" id="GO:0003677">
    <property type="term" value="F:DNA binding"/>
    <property type="evidence" value="ECO:0007669"/>
    <property type="project" value="InterPro"/>
</dbReference>
<dbReference type="Proteomes" id="UP000500930">
    <property type="component" value="Chromosome"/>
</dbReference>
<dbReference type="PROSITE" id="PS50943">
    <property type="entry name" value="HTH_CROC1"/>
    <property type="match status" value="1"/>
</dbReference>
<dbReference type="Pfam" id="PF13744">
    <property type="entry name" value="HTH_37"/>
    <property type="match status" value="1"/>
</dbReference>
<sequence length="172" mass="19983">MFFLAKTWFFVLYKKINQFILAWKRVADPVAAVLLVILEEQQRVLVMFYTINRNFRFYLVESFMKEKSRLSGQKIKLQILGIIRETIRENKWSQMTAAKIIGVDQPKVSQIINGKATGFSLERLLVFLLRLRCKIKLSVTVEKLGPTHADDVAIQNNNIDNVEFMVLPKDSC</sequence>
<dbReference type="SUPFAM" id="SSF47413">
    <property type="entry name" value="lambda repressor-like DNA-binding domains"/>
    <property type="match status" value="1"/>
</dbReference>
<evidence type="ECO:0000259" key="1">
    <source>
        <dbReference type="PROSITE" id="PS50943"/>
    </source>
</evidence>
<dbReference type="InterPro" id="IPR010982">
    <property type="entry name" value="Lambda_DNA-bd_dom_sf"/>
</dbReference>
<protein>
    <submittedName>
        <fullName evidence="2">Transcriptional regulator</fullName>
    </submittedName>
</protein>
<dbReference type="RefSeq" id="WP_236822787.1">
    <property type="nucleotide sequence ID" value="NZ_CP046391.1"/>
</dbReference>
<organism evidence="2 3">
    <name type="scientific">Anaplasma platys</name>
    <dbReference type="NCBI Taxonomy" id="949"/>
    <lineage>
        <taxon>Bacteria</taxon>
        <taxon>Pseudomonadati</taxon>
        <taxon>Pseudomonadota</taxon>
        <taxon>Alphaproteobacteria</taxon>
        <taxon>Rickettsiales</taxon>
        <taxon>Anaplasmataceae</taxon>
        <taxon>Anaplasma</taxon>
    </lineage>
</organism>
<dbReference type="EMBL" id="CP046391">
    <property type="protein sequence ID" value="QJC27662.1"/>
    <property type="molecule type" value="Genomic_DNA"/>
</dbReference>